<dbReference type="InterPro" id="IPR003797">
    <property type="entry name" value="DegV"/>
</dbReference>
<dbReference type="Pfam" id="PF02645">
    <property type="entry name" value="DegV"/>
    <property type="match status" value="1"/>
</dbReference>
<dbReference type="EMBL" id="CACRST010000006">
    <property type="protein sequence ID" value="VYS75484.1"/>
    <property type="molecule type" value="Genomic_DNA"/>
</dbReference>
<dbReference type="Gene3D" id="3.40.50.10440">
    <property type="entry name" value="Dihydroxyacetone kinase, domain 1"/>
    <property type="match status" value="1"/>
</dbReference>
<dbReference type="NCBIfam" id="TIGR00762">
    <property type="entry name" value="DegV"/>
    <property type="match status" value="1"/>
</dbReference>
<name>A0A6N2R449_9FIRM</name>
<dbReference type="AlphaFoldDB" id="A0A6N2R449"/>
<dbReference type="InterPro" id="IPR050270">
    <property type="entry name" value="DegV_domain_contain"/>
</dbReference>
<accession>A0A6N2R449</accession>
<dbReference type="Gene3D" id="2.20.28.50">
    <property type="entry name" value="degv family protein"/>
    <property type="match status" value="1"/>
</dbReference>
<gene>
    <name evidence="3" type="ORF">BGLFYP119_00459</name>
</gene>
<dbReference type="InterPro" id="IPR043168">
    <property type="entry name" value="DegV_C"/>
</dbReference>
<keyword evidence="2" id="KW-0446">Lipid-binding</keyword>
<sequence length="289" mass="32168">MREYVITTDNNADLPESYYQEHGVGCAYLSYTMDGTHYTHENFMPEPEFYAKMRAGSMPSTAQVNPAEARQIFEPYLKEGKDVLHIAFSSGLSGTYNSCRIAAEELQEEYPDRRIAVVDSLAASLGQGLLVYLAQKKKEEGSDMDTVVRWVEENRNHIVHLFTVDDLNHLYRGGRVSKTTAVLGGMLNIKPVLHVDEEGKLIPVGKVRGRKKSILELASLMDQQIGSYKDSCNTIFISHGDCLEDAEFLAAKIRAKYHIQTEIINYVGAVIGAHSGPGTLALFFVGDKK</sequence>
<comment type="function">
    <text evidence="1">May bind long-chain fatty acids, such as palmitate, and may play a role in lipid transport or fatty acid metabolism.</text>
</comment>
<dbReference type="SUPFAM" id="SSF82549">
    <property type="entry name" value="DAK1/DegV-like"/>
    <property type="match status" value="1"/>
</dbReference>
<dbReference type="Gene3D" id="3.30.1180.10">
    <property type="match status" value="1"/>
</dbReference>
<dbReference type="PANTHER" id="PTHR33434">
    <property type="entry name" value="DEGV DOMAIN-CONTAINING PROTEIN DR_1986-RELATED"/>
    <property type="match status" value="1"/>
</dbReference>
<dbReference type="PROSITE" id="PS51482">
    <property type="entry name" value="DEGV"/>
    <property type="match status" value="1"/>
</dbReference>
<protein>
    <submittedName>
        <fullName evidence="3">Fatty acid-binding protein</fullName>
    </submittedName>
</protein>
<dbReference type="GO" id="GO:0008289">
    <property type="term" value="F:lipid binding"/>
    <property type="evidence" value="ECO:0007669"/>
    <property type="project" value="UniProtKB-KW"/>
</dbReference>
<organism evidence="3">
    <name type="scientific">Blautia glucerasea</name>
    <dbReference type="NCBI Taxonomy" id="536633"/>
    <lineage>
        <taxon>Bacteria</taxon>
        <taxon>Bacillati</taxon>
        <taxon>Bacillota</taxon>
        <taxon>Clostridia</taxon>
        <taxon>Lachnospirales</taxon>
        <taxon>Lachnospiraceae</taxon>
        <taxon>Blautia</taxon>
    </lineage>
</organism>
<dbReference type="RefSeq" id="WP_156352410.1">
    <property type="nucleotide sequence ID" value="NZ_CACRST010000006.1"/>
</dbReference>
<proteinExistence type="predicted"/>
<evidence type="ECO:0000313" key="3">
    <source>
        <dbReference type="EMBL" id="VYS75484.1"/>
    </source>
</evidence>
<evidence type="ECO:0000256" key="1">
    <source>
        <dbReference type="ARBA" id="ARBA00003238"/>
    </source>
</evidence>
<dbReference type="PANTHER" id="PTHR33434:SF3">
    <property type="entry name" value="DEGV DOMAIN-CONTAINING PROTEIN YITS"/>
    <property type="match status" value="1"/>
</dbReference>
<reference evidence="3" key="1">
    <citation type="submission" date="2019-11" db="EMBL/GenBank/DDBJ databases">
        <authorList>
            <person name="Feng L."/>
        </authorList>
    </citation>
    <scope>NUCLEOTIDE SEQUENCE</scope>
    <source>
        <strain evidence="3">BgluceraseaLFYP119</strain>
    </source>
</reference>
<evidence type="ECO:0000256" key="2">
    <source>
        <dbReference type="ARBA" id="ARBA00023121"/>
    </source>
</evidence>